<keyword evidence="4" id="KW-0808">Transferase</keyword>
<dbReference type="PANTHER" id="PTHR46999">
    <property type="entry name" value="ALPHA-GLUCAN WATER DIKINASE 1, CHLOROPLASTIC-RELATED"/>
    <property type="match status" value="1"/>
</dbReference>
<evidence type="ECO:0008006" key="18">
    <source>
        <dbReference type="Google" id="ProtNLM"/>
    </source>
</evidence>
<dbReference type="Proteomes" id="UP001489004">
    <property type="component" value="Unassembled WGS sequence"/>
</dbReference>
<feature type="domain" description="DUF7067" evidence="15">
    <location>
        <begin position="309"/>
        <end position="357"/>
    </location>
</feature>
<dbReference type="InterPro" id="IPR013815">
    <property type="entry name" value="ATP_grasp_subdomain_1"/>
</dbReference>
<comment type="cofactor">
    <cofactor evidence="1">
        <name>Mg(2+)</name>
        <dbReference type="ChEBI" id="CHEBI:18420"/>
    </cofactor>
</comment>
<evidence type="ECO:0000256" key="9">
    <source>
        <dbReference type="ARBA" id="ARBA00022842"/>
    </source>
</evidence>
<gene>
    <name evidence="16" type="ORF">WJX72_001009</name>
</gene>
<comment type="caution">
    <text evidence="16">The sequence shown here is derived from an EMBL/GenBank/DDBJ whole genome shotgun (WGS) entry which is preliminary data.</text>
</comment>
<evidence type="ECO:0000256" key="4">
    <source>
        <dbReference type="ARBA" id="ARBA00022679"/>
    </source>
</evidence>
<evidence type="ECO:0000256" key="5">
    <source>
        <dbReference type="ARBA" id="ARBA00022723"/>
    </source>
</evidence>
<evidence type="ECO:0000259" key="12">
    <source>
        <dbReference type="Pfam" id="PF01326"/>
    </source>
</evidence>
<dbReference type="InterPro" id="IPR056301">
    <property type="entry name" value="GWD-like_N_Ig"/>
</dbReference>
<comment type="similarity">
    <text evidence="2">Belongs to the PEP-utilizing enzyme family.</text>
</comment>
<keyword evidence="17" id="KW-1185">Reference proteome</keyword>
<organism evidence="16 17">
    <name type="scientific">[Myrmecia] bisecta</name>
    <dbReference type="NCBI Taxonomy" id="41462"/>
    <lineage>
        <taxon>Eukaryota</taxon>
        <taxon>Viridiplantae</taxon>
        <taxon>Chlorophyta</taxon>
        <taxon>core chlorophytes</taxon>
        <taxon>Trebouxiophyceae</taxon>
        <taxon>Trebouxiales</taxon>
        <taxon>Trebouxiaceae</taxon>
        <taxon>Myrmecia</taxon>
    </lineage>
</organism>
<dbReference type="GO" id="GO:0016301">
    <property type="term" value="F:kinase activity"/>
    <property type="evidence" value="ECO:0007669"/>
    <property type="project" value="UniProtKB-KW"/>
</dbReference>
<evidence type="ECO:0000256" key="3">
    <source>
        <dbReference type="ARBA" id="ARBA00011738"/>
    </source>
</evidence>
<keyword evidence="10" id="KW-0119">Carbohydrate metabolism</keyword>
<comment type="subunit">
    <text evidence="3">Homodimer.</text>
</comment>
<dbReference type="Pfam" id="PF01326">
    <property type="entry name" value="PPDK_N"/>
    <property type="match status" value="1"/>
</dbReference>
<feature type="domain" description="Pyruvate phosphate dikinase AMP/ATP-binding" evidence="12">
    <location>
        <begin position="1299"/>
        <end position="1503"/>
    </location>
</feature>
<name>A0AAW1Q5G5_9CHLO</name>
<dbReference type="InterPro" id="IPR054481">
    <property type="entry name" value="GWD1_pHisD"/>
</dbReference>
<dbReference type="Pfam" id="PF23229">
    <property type="entry name" value="DUF7067"/>
    <property type="match status" value="2"/>
</dbReference>
<dbReference type="GO" id="GO:0005524">
    <property type="term" value="F:ATP binding"/>
    <property type="evidence" value="ECO:0007669"/>
    <property type="project" value="UniProtKB-KW"/>
</dbReference>
<dbReference type="PANTHER" id="PTHR46999:SF1">
    <property type="entry name" value="ALPHA-GLUCAN WATER DIKINASE 1, CHLOROPLASTIC"/>
    <property type="match status" value="1"/>
</dbReference>
<dbReference type="Pfam" id="PF23166">
    <property type="entry name" value="Ig_N_CWD1"/>
    <property type="match status" value="2"/>
</dbReference>
<evidence type="ECO:0000256" key="8">
    <source>
        <dbReference type="ARBA" id="ARBA00022840"/>
    </source>
</evidence>
<proteinExistence type="inferred from homology"/>
<feature type="compositionally biased region" description="Polar residues" evidence="11">
    <location>
        <begin position="414"/>
        <end position="423"/>
    </location>
</feature>
<dbReference type="InterPro" id="IPR002192">
    <property type="entry name" value="PPDK_AMP/ATP-bd"/>
</dbReference>
<dbReference type="SUPFAM" id="SSF56059">
    <property type="entry name" value="Glutathione synthetase ATP-binding domain-like"/>
    <property type="match status" value="1"/>
</dbReference>
<keyword evidence="8" id="KW-0067">ATP-binding</keyword>
<keyword evidence="9" id="KW-0460">Magnesium</keyword>
<feature type="domain" description="Alpha-glucan water dikinase phosphohistidine-like" evidence="13">
    <location>
        <begin position="1046"/>
        <end position="1158"/>
    </location>
</feature>
<evidence type="ECO:0000259" key="15">
    <source>
        <dbReference type="Pfam" id="PF23229"/>
    </source>
</evidence>
<sequence>MAGLLNHTVNVSTSASKQAVTRCINPTLTLQGPVNCHQGPSKQQLRFQRAGAGLHLSQSRRQVQVHAAAAPPVTKVYEKEYTLASSNKLKVVVDEGEDNEQRVFLQTDHPGRLILHWGVEGGRNYKGGWRLPGDGSRPEGTVQYKERALQTPWKSAGDKKELQLSFRGDEVSDFLNFVIKDDATGVWYDLTGDNWQIPLKLSQEKRSTTRIPDDQLPEIPGELSGIWAYIKWEVAGCPNRSQQDSDAEYQIAIQEIKNFLREGVSLDELWQVAHGHIKYKDFIAQRASAGNGAPPAAPAPPKQIQPPPEELVGIQSYLLWEQAGKPEGADFSHDARRMLEDQLRGGVSVQDLERRLKGGEAEPHQDQKHEEHKQEPKQEQKQPEQTAEPQQPKQEQKQPEQTAEAKQPKAAEVGQSTGISSRNPLDLIKRPAPHLSDERNKPQLRPLGKLVDAAAKDEACVWQRVFGMGSKSEMLVAVRQPEGKEGPVHITVTTDLASDVVMHWGVKRGSKSDWLLPDSSIVPAKSQAAEGNKALDTTFAPCTDPDCEEQGGGEKVPLQRVKINIPAGHDLSGLIFVVRSADSTKWWNDGGSNYNAPVPGAAMGLRSMDPGSDFEDELSRTIVDCEVKSDQWTLMHRYNKAADLLDVALNGSAEDVTADMARIFVWLRYSAARKLTWQRNYNTQPRILGAAQERLTHKIAEVHSKTSGEAQEWVRAMLSCVGRGGNAQAVRDEILNIMHRNNIGEKRGTWMEDWHQKLHNNTTPDDVAICEAFIAFLESNGDIGEYWRVLSEDGIDRARLESFDRAIKVEPCDYPDKREALIKEFRNYLGILKAVHSGGDLNESAKAASGAISDKAKGYLGYVLSHVQDNQILPLIENAVEARAEIQPALAGNRELLYLDIALEQTVRQAAERGSGAAGMAAATLVGPLLQNLCMSVGDNEELCYCLKAWQDLPQPLRAGNHPSKEDALKAAAVIDRVRRAVAETSDRISGLLQPISTTFGEAFGVDDWAVELFSEEVVRGGPAFAVSLVLSAFEPALRAAAELGAWQIISPVNAVGKVVVVSGLHEVQDTVYDEPTVLLAKRVTGEEEVPDGAVAVLTPDAPDVLSHVSVRARNMKVLFAICHDDGPLEEIEKLEGKTISLQTTAAGGVKWEEKDASAVSSNGAGPEKKAKKKLTVKVPKWCGKWVVSMGEFADGVVGAKSKNIAGLRGKLPEEIRLPASVTVPFGSFEEALNQTENREVKKALDAKIKDIPDTHAESVLKECRDIVMTVKVPEALQADLKAAMKGAGIPVPAEDRWDKALEALKGVWASKFNERAFLSMRKVGLDFMDLRMAVLVQRVVPAEYAFVIHTHNPSNGSPDEIYCELVKGLGESIVSGMVPGSSLSYIVNKNDLENPKVLMYPSKSDGMFVPESLIFRSDSNGEDLEGYAGAGLYDSITMDTTELKKVDYGEDRLLKDEAFRRDLLSRVAKAGNAIEQALGSAQDVEGAVEADGSITVVQTRPQM</sequence>
<evidence type="ECO:0000256" key="2">
    <source>
        <dbReference type="ARBA" id="ARBA00007837"/>
    </source>
</evidence>
<evidence type="ECO:0000259" key="14">
    <source>
        <dbReference type="Pfam" id="PF23166"/>
    </source>
</evidence>
<dbReference type="Gene3D" id="3.30.470.20">
    <property type="entry name" value="ATP-grasp fold, B domain"/>
    <property type="match status" value="1"/>
</dbReference>
<protein>
    <recommendedName>
        <fullName evidence="18">Pyruvate phosphate dikinase AMP/ATP-binding domain-containing protein</fullName>
    </recommendedName>
</protein>
<feature type="compositionally biased region" description="Pro residues" evidence="11">
    <location>
        <begin position="295"/>
        <end position="308"/>
    </location>
</feature>
<keyword evidence="5" id="KW-0479">Metal-binding</keyword>
<feature type="domain" description="DUF7067" evidence="15">
    <location>
        <begin position="223"/>
        <end position="271"/>
    </location>
</feature>
<evidence type="ECO:0000313" key="16">
    <source>
        <dbReference type="EMBL" id="KAK9816497.1"/>
    </source>
</evidence>
<evidence type="ECO:0000259" key="13">
    <source>
        <dbReference type="Pfam" id="PF22973"/>
    </source>
</evidence>
<evidence type="ECO:0000256" key="7">
    <source>
        <dbReference type="ARBA" id="ARBA00022777"/>
    </source>
</evidence>
<dbReference type="InterPro" id="IPR055495">
    <property type="entry name" value="CWD_DUF7067"/>
</dbReference>
<feature type="compositionally biased region" description="Basic and acidic residues" evidence="11">
    <location>
        <begin position="356"/>
        <end position="382"/>
    </location>
</feature>
<evidence type="ECO:0000256" key="6">
    <source>
        <dbReference type="ARBA" id="ARBA00022741"/>
    </source>
</evidence>
<evidence type="ECO:0000256" key="1">
    <source>
        <dbReference type="ARBA" id="ARBA00001946"/>
    </source>
</evidence>
<evidence type="ECO:0000256" key="11">
    <source>
        <dbReference type="SAM" id="MobiDB-lite"/>
    </source>
</evidence>
<keyword evidence="7" id="KW-0418">Kinase</keyword>
<dbReference type="Gene3D" id="3.30.1490.20">
    <property type="entry name" value="ATP-grasp fold, A domain"/>
    <property type="match status" value="2"/>
</dbReference>
<dbReference type="Pfam" id="PF22973">
    <property type="entry name" value="GWD1_pHisD"/>
    <property type="match status" value="1"/>
</dbReference>
<accession>A0AAW1Q5G5</accession>
<keyword evidence="6" id="KW-0547">Nucleotide-binding</keyword>
<feature type="region of interest" description="Disordered" evidence="11">
    <location>
        <begin position="288"/>
        <end position="308"/>
    </location>
</feature>
<feature type="compositionally biased region" description="Low complexity" evidence="11">
    <location>
        <begin position="383"/>
        <end position="405"/>
    </location>
</feature>
<evidence type="ECO:0000256" key="10">
    <source>
        <dbReference type="ARBA" id="ARBA00023277"/>
    </source>
</evidence>
<evidence type="ECO:0000313" key="17">
    <source>
        <dbReference type="Proteomes" id="UP001489004"/>
    </source>
</evidence>
<feature type="domain" description="Alpha-glucan water dikinase-like N-terminal Ig-like" evidence="14">
    <location>
        <begin position="78"/>
        <end position="199"/>
    </location>
</feature>
<feature type="domain" description="Alpha-glucan water dikinase-like N-terminal Ig-like" evidence="14">
    <location>
        <begin position="463"/>
        <end position="597"/>
    </location>
</feature>
<dbReference type="GO" id="GO:0046872">
    <property type="term" value="F:metal ion binding"/>
    <property type="evidence" value="ECO:0007669"/>
    <property type="project" value="UniProtKB-KW"/>
</dbReference>
<feature type="region of interest" description="Disordered" evidence="11">
    <location>
        <begin position="356"/>
        <end position="443"/>
    </location>
</feature>
<reference evidence="16 17" key="1">
    <citation type="journal article" date="2024" name="Nat. Commun.">
        <title>Phylogenomics reveals the evolutionary origins of lichenization in chlorophyte algae.</title>
        <authorList>
            <person name="Puginier C."/>
            <person name="Libourel C."/>
            <person name="Otte J."/>
            <person name="Skaloud P."/>
            <person name="Haon M."/>
            <person name="Grisel S."/>
            <person name="Petersen M."/>
            <person name="Berrin J.G."/>
            <person name="Delaux P.M."/>
            <person name="Dal Grande F."/>
            <person name="Keller J."/>
        </authorList>
    </citation>
    <scope>NUCLEOTIDE SEQUENCE [LARGE SCALE GENOMIC DNA]</scope>
    <source>
        <strain evidence="16 17">SAG 2043</strain>
    </source>
</reference>
<dbReference type="EMBL" id="JALJOR010000005">
    <property type="protein sequence ID" value="KAK9816497.1"/>
    <property type="molecule type" value="Genomic_DNA"/>
</dbReference>